<sequence length="491" mass="55393">MQDTLQQPSLRELHRISDIQKRKEIEIDRKYHTSEAHGAATTIQKAYRGHRARRELQGFVLDPSSRWVELLRELKFREATALHHGPGSPGLINERRQRAPSDVAKLNWYRVGQIAEHASGGATRPGSRQSNDYLTAKDLENEDEEPQEVGESLLIDSRYFLELVDQRHRYESNLQIYHEAWLRSGTGENFFYWLDYGEGRLRWHKNGELITTDVEQYKDSMAGVVPIEVTNAPDFNDDEIAQQRSEDRRLFNELLQTRSDDTETMPKASKDSSSDTASLSPTASDNQMARGATKPSMKHLVSPSTMLNHLLRASVKPGTWIYCTDTVGRLYIGIKSSGAFQHASFLSGGRISSAGSIGIKNGQLIYLAPLSGHYRPSTKSFKVFINNLKDQGVDLSQTRVSHAFEILQGMEVCGKSKKGVKKAFKVGKADHGQPPQSPDLAGKLHVKMDDLSATTLIDQNWDQQHRRRGLSHLLGNMSIRSRSSDRRRDDS</sequence>
<evidence type="ECO:0000313" key="6">
    <source>
        <dbReference type="EMBL" id="KAK3058013.1"/>
    </source>
</evidence>
<dbReference type="GO" id="GO:0005634">
    <property type="term" value="C:nucleus"/>
    <property type="evidence" value="ECO:0007669"/>
    <property type="project" value="UniProtKB-SubCell"/>
</dbReference>
<dbReference type="Gene3D" id="1.20.5.190">
    <property type="match status" value="1"/>
</dbReference>
<feature type="compositionally biased region" description="Low complexity" evidence="5">
    <location>
        <begin position="274"/>
        <end position="285"/>
    </location>
</feature>
<dbReference type="GO" id="GO:0005737">
    <property type="term" value="C:cytoplasm"/>
    <property type="evidence" value="ECO:0007669"/>
    <property type="project" value="UniProtKB-SubCell"/>
</dbReference>
<evidence type="ECO:0000256" key="2">
    <source>
        <dbReference type="ARBA" id="ARBA00004496"/>
    </source>
</evidence>
<dbReference type="EMBL" id="JAWDJX010000002">
    <property type="protein sequence ID" value="KAK3058013.1"/>
    <property type="molecule type" value="Genomic_DNA"/>
</dbReference>
<keyword evidence="3" id="KW-0963">Cytoplasm</keyword>
<dbReference type="PANTHER" id="PTHR31250:SF27">
    <property type="entry name" value="IQ DOMAIN-CONTAINING PROTEIN IQM5"/>
    <property type="match status" value="1"/>
</dbReference>
<name>A0AAJ0LWP3_9PEZI</name>
<evidence type="ECO:0000256" key="4">
    <source>
        <dbReference type="ARBA" id="ARBA00023242"/>
    </source>
</evidence>
<gene>
    <name evidence="6" type="ORF">LTR09_001090</name>
</gene>
<evidence type="ECO:0000256" key="3">
    <source>
        <dbReference type="ARBA" id="ARBA00022490"/>
    </source>
</evidence>
<dbReference type="InterPro" id="IPR000048">
    <property type="entry name" value="IQ_motif_EF-hand-BS"/>
</dbReference>
<dbReference type="PANTHER" id="PTHR31250">
    <property type="entry name" value="IQ DOMAIN-CONTAINING PROTEIN IQM3"/>
    <property type="match status" value="1"/>
</dbReference>
<dbReference type="PROSITE" id="PS50096">
    <property type="entry name" value="IQ"/>
    <property type="match status" value="1"/>
</dbReference>
<dbReference type="CDD" id="cd23767">
    <property type="entry name" value="IQCD"/>
    <property type="match status" value="1"/>
</dbReference>
<organism evidence="6 7">
    <name type="scientific">Extremus antarcticus</name>
    <dbReference type="NCBI Taxonomy" id="702011"/>
    <lineage>
        <taxon>Eukaryota</taxon>
        <taxon>Fungi</taxon>
        <taxon>Dikarya</taxon>
        <taxon>Ascomycota</taxon>
        <taxon>Pezizomycotina</taxon>
        <taxon>Dothideomycetes</taxon>
        <taxon>Dothideomycetidae</taxon>
        <taxon>Mycosphaerellales</taxon>
        <taxon>Extremaceae</taxon>
        <taxon>Extremus</taxon>
    </lineage>
</organism>
<keyword evidence="7" id="KW-1185">Reference proteome</keyword>
<proteinExistence type="predicted"/>
<dbReference type="SMART" id="SM00015">
    <property type="entry name" value="IQ"/>
    <property type="match status" value="1"/>
</dbReference>
<evidence type="ECO:0000313" key="7">
    <source>
        <dbReference type="Proteomes" id="UP001271007"/>
    </source>
</evidence>
<reference evidence="6" key="1">
    <citation type="submission" date="2023-04" db="EMBL/GenBank/DDBJ databases">
        <title>Black Yeasts Isolated from many extreme environments.</title>
        <authorList>
            <person name="Coleine C."/>
            <person name="Stajich J.E."/>
            <person name="Selbmann L."/>
        </authorList>
    </citation>
    <scope>NUCLEOTIDE SEQUENCE</scope>
    <source>
        <strain evidence="6">CCFEE 5312</strain>
    </source>
</reference>
<evidence type="ECO:0000256" key="1">
    <source>
        <dbReference type="ARBA" id="ARBA00004123"/>
    </source>
</evidence>
<dbReference type="AlphaFoldDB" id="A0AAJ0LWP3"/>
<comment type="subcellular location">
    <subcellularLocation>
        <location evidence="2">Cytoplasm</location>
    </subcellularLocation>
    <subcellularLocation>
        <location evidence="1">Nucleus</location>
    </subcellularLocation>
</comment>
<keyword evidence="4" id="KW-0539">Nucleus</keyword>
<dbReference type="InterPro" id="IPR044159">
    <property type="entry name" value="IQM"/>
</dbReference>
<accession>A0AAJ0LWP3</accession>
<evidence type="ECO:0000256" key="5">
    <source>
        <dbReference type="SAM" id="MobiDB-lite"/>
    </source>
</evidence>
<comment type="caution">
    <text evidence="6">The sequence shown here is derived from an EMBL/GenBank/DDBJ whole genome shotgun (WGS) entry which is preliminary data.</text>
</comment>
<dbReference type="Proteomes" id="UP001271007">
    <property type="component" value="Unassembled WGS sequence"/>
</dbReference>
<dbReference type="Pfam" id="PF00612">
    <property type="entry name" value="IQ"/>
    <property type="match status" value="1"/>
</dbReference>
<feature type="region of interest" description="Disordered" evidence="5">
    <location>
        <begin position="256"/>
        <end position="299"/>
    </location>
</feature>
<protein>
    <submittedName>
        <fullName evidence="6">Uncharacterized protein</fullName>
    </submittedName>
</protein>